<dbReference type="InterPro" id="IPR027417">
    <property type="entry name" value="P-loop_NTPase"/>
</dbReference>
<dbReference type="EMBL" id="CP007028">
    <property type="protein sequence ID" value="AHE96137.1"/>
    <property type="molecule type" value="Genomic_DNA"/>
</dbReference>
<dbReference type="Proteomes" id="UP000018914">
    <property type="component" value="Chromosome"/>
</dbReference>
<gene>
    <name evidence="2" type="ORF">THERU_05065</name>
</gene>
<feature type="domain" description="AAA" evidence="1">
    <location>
        <begin position="1"/>
        <end position="165"/>
    </location>
</feature>
<dbReference type="OrthoDB" id="9815116at2"/>
<proteinExistence type="predicted"/>
<protein>
    <submittedName>
        <fullName evidence="2">Sporulation initiation inhibitor Soj</fullName>
    </submittedName>
</protein>
<dbReference type="Pfam" id="PF13614">
    <property type="entry name" value="AAA_31"/>
    <property type="match status" value="1"/>
</dbReference>
<evidence type="ECO:0000313" key="3">
    <source>
        <dbReference type="Proteomes" id="UP000018914"/>
    </source>
</evidence>
<dbReference type="KEGG" id="trd:THERU_05065"/>
<evidence type="ECO:0000313" key="2">
    <source>
        <dbReference type="EMBL" id="AHE96137.1"/>
    </source>
</evidence>
<dbReference type="Gene3D" id="3.40.50.300">
    <property type="entry name" value="P-loop containing nucleotide triphosphate hydrolases"/>
    <property type="match status" value="1"/>
</dbReference>
<organism evidence="3">
    <name type="scientific">Thermocrinis ruber</name>
    <dbReference type="NCBI Taxonomy" id="75906"/>
    <lineage>
        <taxon>Bacteria</taxon>
        <taxon>Pseudomonadati</taxon>
        <taxon>Aquificota</taxon>
        <taxon>Aquificia</taxon>
        <taxon>Aquificales</taxon>
        <taxon>Aquificaceae</taxon>
        <taxon>Thermocrinis</taxon>
    </lineage>
</organism>
<dbReference type="CDD" id="cd02042">
    <property type="entry name" value="ParAB_family"/>
    <property type="match status" value="1"/>
</dbReference>
<sequence>MKTLSVVNHKGGVGKTTLTVVLLHLLAERGLKVLAVDLDPQANLTLCLTQNISEDIPQSYHLLIKGSSQPISLGNIDLIPSSLLLSQAEFELVSMHARELRLKRALSTFNSYDLILVDTPPNLGILTINALIASDGVLIPVETQFFSLSGLKHIFMVLQELEEYTGIKTQVVALAPTFYEKHVALHNKVLEELQKLPYKVLPPIPKRVGFQYASINRGDLKQLDQEALKILSTYAEEVIKWLRGT</sequence>
<dbReference type="RefSeq" id="WP_025306172.1">
    <property type="nucleotide sequence ID" value="NZ_CP007028.1"/>
</dbReference>
<accession>W0DFV9</accession>
<keyword evidence="3" id="KW-1185">Reference proteome</keyword>
<dbReference type="eggNOG" id="COG1192">
    <property type="taxonomic scope" value="Bacteria"/>
</dbReference>
<reference evidence="2 3" key="1">
    <citation type="submission" date="2013-12" db="EMBL/GenBank/DDBJ databases">
        <authorList>
            <consortium name="DOE Joint Genome Institute"/>
            <person name="Eisen J."/>
            <person name="Huntemann M."/>
            <person name="Han J."/>
            <person name="Chen A."/>
            <person name="Kyrpides N."/>
            <person name="Mavromatis K."/>
            <person name="Markowitz V."/>
            <person name="Palaniappan K."/>
            <person name="Ivanova N."/>
            <person name="Schaumberg A."/>
            <person name="Pati A."/>
            <person name="Liolios K."/>
            <person name="Nordberg H.P."/>
            <person name="Cantor M.N."/>
            <person name="Hua S.X."/>
            <person name="Woyke T."/>
        </authorList>
    </citation>
    <scope>NUCLEOTIDE SEQUENCE [LARGE SCALE GENOMIC DNA]</scope>
    <source>
        <strain evidence="2 3">DSM 23557</strain>
    </source>
</reference>
<dbReference type="SUPFAM" id="SSF52540">
    <property type="entry name" value="P-loop containing nucleoside triphosphate hydrolases"/>
    <property type="match status" value="1"/>
</dbReference>
<dbReference type="InterPro" id="IPR050678">
    <property type="entry name" value="DNA_Partitioning_ATPase"/>
</dbReference>
<dbReference type="AlphaFoldDB" id="W0DFV9"/>
<dbReference type="HOGENOM" id="CLU_037612_1_2_0"/>
<dbReference type="InterPro" id="IPR025669">
    <property type="entry name" value="AAA_dom"/>
</dbReference>
<dbReference type="PANTHER" id="PTHR13696">
    <property type="entry name" value="P-LOOP CONTAINING NUCLEOSIDE TRIPHOSPHATE HYDROLASE"/>
    <property type="match status" value="1"/>
</dbReference>
<dbReference type="PANTHER" id="PTHR13696:SF99">
    <property type="entry name" value="COBYRINIC ACID AC-DIAMIDE SYNTHASE"/>
    <property type="match status" value="1"/>
</dbReference>
<evidence type="ECO:0000259" key="1">
    <source>
        <dbReference type="Pfam" id="PF13614"/>
    </source>
</evidence>
<dbReference type="STRING" id="75906.THERU_05065"/>
<name>W0DFV9_9AQUI</name>